<reference evidence="2 3" key="1">
    <citation type="journal article" date="2005" name="Nature">
        <title>The map-based sequence of the rice genome.</title>
        <authorList>
            <consortium name="International rice genome sequencing project (IRGSP)"/>
            <person name="Matsumoto T."/>
            <person name="Wu J."/>
            <person name="Kanamori H."/>
            <person name="Katayose Y."/>
            <person name="Fujisawa M."/>
            <person name="Namiki N."/>
            <person name="Mizuno H."/>
            <person name="Yamamoto K."/>
            <person name="Antonio B.A."/>
            <person name="Baba T."/>
            <person name="Sakata K."/>
            <person name="Nagamura Y."/>
            <person name="Aoki H."/>
            <person name="Arikawa K."/>
            <person name="Arita K."/>
            <person name="Bito T."/>
            <person name="Chiden Y."/>
            <person name="Fujitsuka N."/>
            <person name="Fukunaka R."/>
            <person name="Hamada M."/>
            <person name="Harada C."/>
            <person name="Hayashi A."/>
            <person name="Hijishita S."/>
            <person name="Honda M."/>
            <person name="Hosokawa S."/>
            <person name="Ichikawa Y."/>
            <person name="Idonuma A."/>
            <person name="Iijima M."/>
            <person name="Ikeda M."/>
            <person name="Ikeno M."/>
            <person name="Ito K."/>
            <person name="Ito S."/>
            <person name="Ito T."/>
            <person name="Ito Y."/>
            <person name="Ito Y."/>
            <person name="Iwabuchi A."/>
            <person name="Kamiya K."/>
            <person name="Karasawa W."/>
            <person name="Kurita K."/>
            <person name="Katagiri S."/>
            <person name="Kikuta A."/>
            <person name="Kobayashi H."/>
            <person name="Kobayashi N."/>
            <person name="Machita K."/>
            <person name="Maehara T."/>
            <person name="Masukawa M."/>
            <person name="Mizubayashi T."/>
            <person name="Mukai Y."/>
            <person name="Nagasaki H."/>
            <person name="Nagata Y."/>
            <person name="Naito S."/>
            <person name="Nakashima M."/>
            <person name="Nakama Y."/>
            <person name="Nakamichi Y."/>
            <person name="Nakamura M."/>
            <person name="Meguro A."/>
            <person name="Negishi M."/>
            <person name="Ohta I."/>
            <person name="Ohta T."/>
            <person name="Okamoto M."/>
            <person name="Ono N."/>
            <person name="Saji S."/>
            <person name="Sakaguchi M."/>
            <person name="Sakai K."/>
            <person name="Shibata M."/>
            <person name="Shimokawa T."/>
            <person name="Song J."/>
            <person name="Takazaki Y."/>
            <person name="Terasawa K."/>
            <person name="Tsugane M."/>
            <person name="Tsuji K."/>
            <person name="Ueda S."/>
            <person name="Waki K."/>
            <person name="Yamagata H."/>
            <person name="Yamamoto M."/>
            <person name="Yamamoto S."/>
            <person name="Yamane H."/>
            <person name="Yoshiki S."/>
            <person name="Yoshihara R."/>
            <person name="Yukawa K."/>
            <person name="Zhong H."/>
            <person name="Yano M."/>
            <person name="Yuan Q."/>
            <person name="Ouyang S."/>
            <person name="Liu J."/>
            <person name="Jones K.M."/>
            <person name="Gansberger K."/>
            <person name="Moffat K."/>
            <person name="Hill J."/>
            <person name="Bera J."/>
            <person name="Fadrosh D."/>
            <person name="Jin S."/>
            <person name="Johri S."/>
            <person name="Kim M."/>
            <person name="Overton L."/>
            <person name="Reardon M."/>
            <person name="Tsitrin T."/>
            <person name="Vuong H."/>
            <person name="Weaver B."/>
            <person name="Ciecko A."/>
            <person name="Tallon L."/>
            <person name="Jackson J."/>
            <person name="Pai G."/>
            <person name="Aken S.V."/>
            <person name="Utterback T."/>
            <person name="Reidmuller S."/>
            <person name="Feldblyum T."/>
            <person name="Hsiao J."/>
            <person name="Zismann V."/>
            <person name="Iobst S."/>
            <person name="de Vazeille A.R."/>
            <person name="Buell C.R."/>
            <person name="Ying K."/>
            <person name="Li Y."/>
            <person name="Lu T."/>
            <person name="Huang Y."/>
            <person name="Zhao Q."/>
            <person name="Feng Q."/>
            <person name="Zhang L."/>
            <person name="Zhu J."/>
            <person name="Weng Q."/>
            <person name="Mu J."/>
            <person name="Lu Y."/>
            <person name="Fan D."/>
            <person name="Liu Y."/>
            <person name="Guan J."/>
            <person name="Zhang Y."/>
            <person name="Yu S."/>
            <person name="Liu X."/>
            <person name="Zhang Y."/>
            <person name="Hong G."/>
            <person name="Han B."/>
            <person name="Choisne N."/>
            <person name="Demange N."/>
            <person name="Orjeda G."/>
            <person name="Samain S."/>
            <person name="Cattolico L."/>
            <person name="Pelletier E."/>
            <person name="Couloux A."/>
            <person name="Segurens B."/>
            <person name="Wincker P."/>
            <person name="D'Hont A."/>
            <person name="Scarpelli C."/>
            <person name="Weissenbach J."/>
            <person name="Salanoubat M."/>
            <person name="Quetier F."/>
            <person name="Yu Y."/>
            <person name="Kim H.R."/>
            <person name="Rambo T."/>
            <person name="Currie J."/>
            <person name="Collura K."/>
            <person name="Luo M."/>
            <person name="Yang T."/>
            <person name="Ammiraju J.S.S."/>
            <person name="Engler F."/>
            <person name="Soderlund C."/>
            <person name="Wing R.A."/>
            <person name="Palmer L.E."/>
            <person name="de la Bastide M."/>
            <person name="Spiegel L."/>
            <person name="Nascimento L."/>
            <person name="Zutavern T."/>
            <person name="O'Shaughnessy A."/>
            <person name="Dike S."/>
            <person name="Dedhia N."/>
            <person name="Preston R."/>
            <person name="Balija V."/>
            <person name="McCombie W.R."/>
            <person name="Chow T."/>
            <person name="Chen H."/>
            <person name="Chung M."/>
            <person name="Chen C."/>
            <person name="Shaw J."/>
            <person name="Wu H."/>
            <person name="Hsiao K."/>
            <person name="Chao Y."/>
            <person name="Chu M."/>
            <person name="Cheng C."/>
            <person name="Hour A."/>
            <person name="Lee P."/>
            <person name="Lin S."/>
            <person name="Lin Y."/>
            <person name="Liou J."/>
            <person name="Liu S."/>
            <person name="Hsing Y."/>
            <person name="Raghuvanshi S."/>
            <person name="Mohanty A."/>
            <person name="Bharti A.K."/>
            <person name="Gaur A."/>
            <person name="Gupta V."/>
            <person name="Kumar D."/>
            <person name="Ravi V."/>
            <person name="Vij S."/>
            <person name="Kapur A."/>
            <person name="Khurana P."/>
            <person name="Khurana P."/>
            <person name="Khurana J.P."/>
            <person name="Tyagi A.K."/>
            <person name="Gaikwad K."/>
            <person name="Singh A."/>
            <person name="Dalal V."/>
            <person name="Srivastava S."/>
            <person name="Dixit A."/>
            <person name="Pal A.K."/>
            <person name="Ghazi I.A."/>
            <person name="Yadav M."/>
            <person name="Pandit A."/>
            <person name="Bhargava A."/>
            <person name="Sureshbabu K."/>
            <person name="Batra K."/>
            <person name="Sharma T.R."/>
            <person name="Mohapatra T."/>
            <person name="Singh N.K."/>
            <person name="Messing J."/>
            <person name="Nelson A.B."/>
            <person name="Fuks G."/>
            <person name="Kavchok S."/>
            <person name="Keizer G."/>
            <person name="Linton E."/>
            <person name="Llaca V."/>
            <person name="Song R."/>
            <person name="Tanyolac B."/>
            <person name="Young S."/>
            <person name="Ho-Il K."/>
            <person name="Hahn J.H."/>
            <person name="Sangsakoo G."/>
            <person name="Vanavichit A."/>
            <person name="de Mattos Luiz.A.T."/>
            <person name="Zimmer P.D."/>
            <person name="Malone G."/>
            <person name="Dellagostin O."/>
            <person name="de Oliveira A.C."/>
            <person name="Bevan M."/>
            <person name="Bancroft I."/>
            <person name="Minx P."/>
            <person name="Cordum H."/>
            <person name="Wilson R."/>
            <person name="Cheng Z."/>
            <person name="Jin W."/>
            <person name="Jiang J."/>
            <person name="Leong S.A."/>
            <person name="Iwama H."/>
            <person name="Gojobori T."/>
            <person name="Itoh T."/>
            <person name="Niimura Y."/>
            <person name="Fujii Y."/>
            <person name="Habara T."/>
            <person name="Sakai H."/>
            <person name="Sato Y."/>
            <person name="Wilson G."/>
            <person name="Kumar K."/>
            <person name="McCouch S."/>
            <person name="Juretic N."/>
            <person name="Hoen D."/>
            <person name="Wright S."/>
            <person name="Bruskiewich R."/>
            <person name="Bureau T."/>
            <person name="Miyao A."/>
            <person name="Hirochika H."/>
            <person name="Nishikawa T."/>
            <person name="Kadowaki K."/>
            <person name="Sugiura M."/>
            <person name="Burr B."/>
            <person name="Sasaki T."/>
        </authorList>
    </citation>
    <scope>NUCLEOTIDE SEQUENCE [LARGE SCALE GENOMIC DNA]</scope>
    <source>
        <strain evidence="3">cv. Nipponbare</strain>
    </source>
</reference>
<dbReference type="EMBL" id="AP008216">
    <property type="protein sequence ID" value="BAH94837.1"/>
    <property type="molecule type" value="Genomic_DNA"/>
</dbReference>
<name>A0A0P0XTT5_ORYSJ</name>
<protein>
    <submittedName>
        <fullName evidence="2">Os10g0361875 protein</fullName>
    </submittedName>
</protein>
<dbReference type="Gramene" id="Os10t0361876-01">
    <property type="protein sequence ID" value="Os10t0361876-01"/>
    <property type="gene ID" value="Os10g0361876"/>
</dbReference>
<accession>A0A0P0XTT5</accession>
<dbReference type="AlphaFoldDB" id="A0A0P0XTT5"/>
<evidence type="ECO:0000256" key="1">
    <source>
        <dbReference type="SAM" id="MobiDB-lite"/>
    </source>
</evidence>
<sequence length="91" mass="10104">SQPLSCSGLVGTRPRPRELRSAHSAPPPRDLVADSGCCGANITETSRHRYRLITTTKTPQESPRFMHRGWRSTSSSPTPAAELHLRFLPLR</sequence>
<proteinExistence type="predicted"/>
<dbReference type="Proteomes" id="UP000000763">
    <property type="component" value="Chromosome 10"/>
</dbReference>
<feature type="region of interest" description="Disordered" evidence="1">
    <location>
        <begin position="1"/>
        <end position="35"/>
    </location>
</feature>
<reference evidence="3" key="2">
    <citation type="journal article" date="2008" name="Nucleic Acids Res.">
        <title>The rice annotation project database (RAP-DB): 2008 update.</title>
        <authorList>
            <consortium name="The rice annotation project (RAP)"/>
        </authorList>
    </citation>
    <scope>GENOME REANNOTATION</scope>
    <source>
        <strain evidence="3">cv. Nipponbare</strain>
    </source>
</reference>
<feature type="region of interest" description="Disordered" evidence="1">
    <location>
        <begin position="54"/>
        <end position="78"/>
    </location>
</feature>
<gene>
    <name evidence="2" type="ordered locus">Os10g0361875</name>
</gene>
<feature type="non-terminal residue" evidence="2">
    <location>
        <position position="1"/>
    </location>
</feature>
<organism evidence="2 3">
    <name type="scientific">Oryza sativa subsp. japonica</name>
    <name type="common">Rice</name>
    <dbReference type="NCBI Taxonomy" id="39947"/>
    <lineage>
        <taxon>Eukaryota</taxon>
        <taxon>Viridiplantae</taxon>
        <taxon>Streptophyta</taxon>
        <taxon>Embryophyta</taxon>
        <taxon>Tracheophyta</taxon>
        <taxon>Spermatophyta</taxon>
        <taxon>Magnoliopsida</taxon>
        <taxon>Liliopsida</taxon>
        <taxon>Poales</taxon>
        <taxon>Poaceae</taxon>
        <taxon>BOP clade</taxon>
        <taxon>Oryzoideae</taxon>
        <taxon>Oryzeae</taxon>
        <taxon>Oryzinae</taxon>
        <taxon>Oryza</taxon>
        <taxon>Oryza sativa</taxon>
    </lineage>
</organism>
<evidence type="ECO:0000313" key="2">
    <source>
        <dbReference type="EMBL" id="BAH94837.1"/>
    </source>
</evidence>
<evidence type="ECO:0000313" key="3">
    <source>
        <dbReference type="Proteomes" id="UP000000763"/>
    </source>
</evidence>
<dbReference type="KEGG" id="dosa:Os10g0361875"/>